<proteinExistence type="inferred from homology"/>
<evidence type="ECO:0000256" key="2">
    <source>
        <dbReference type="ARBA" id="ARBA00009592"/>
    </source>
</evidence>
<gene>
    <name evidence="12" type="ORF">Tci_012918</name>
</gene>
<accession>A0A6L2JW44</accession>
<evidence type="ECO:0000256" key="3">
    <source>
        <dbReference type="ARBA" id="ARBA00022475"/>
    </source>
</evidence>
<comment type="caution">
    <text evidence="12">The sequence shown here is derived from an EMBL/GenBank/DDBJ whole genome shotgun (WGS) entry which is preliminary data.</text>
</comment>
<dbReference type="SMART" id="SM00369">
    <property type="entry name" value="LRR_TYP"/>
    <property type="match status" value="8"/>
</dbReference>
<evidence type="ECO:0000259" key="11">
    <source>
        <dbReference type="Pfam" id="PF08263"/>
    </source>
</evidence>
<evidence type="ECO:0000256" key="1">
    <source>
        <dbReference type="ARBA" id="ARBA00004251"/>
    </source>
</evidence>
<dbReference type="PANTHER" id="PTHR48063:SF112">
    <property type="entry name" value="RECEPTOR LIKE PROTEIN 30-LIKE"/>
    <property type="match status" value="1"/>
</dbReference>
<evidence type="ECO:0000256" key="5">
    <source>
        <dbReference type="ARBA" id="ARBA00022692"/>
    </source>
</evidence>
<dbReference type="InterPro" id="IPR013210">
    <property type="entry name" value="LRR_N_plant-typ"/>
</dbReference>
<evidence type="ECO:0000256" key="10">
    <source>
        <dbReference type="ARBA" id="ARBA00023180"/>
    </source>
</evidence>
<evidence type="ECO:0000256" key="8">
    <source>
        <dbReference type="ARBA" id="ARBA00022989"/>
    </source>
</evidence>
<organism evidence="12">
    <name type="scientific">Tanacetum cinerariifolium</name>
    <name type="common">Dalmatian daisy</name>
    <name type="synonym">Chrysanthemum cinerariifolium</name>
    <dbReference type="NCBI Taxonomy" id="118510"/>
    <lineage>
        <taxon>Eukaryota</taxon>
        <taxon>Viridiplantae</taxon>
        <taxon>Streptophyta</taxon>
        <taxon>Embryophyta</taxon>
        <taxon>Tracheophyta</taxon>
        <taxon>Spermatophyta</taxon>
        <taxon>Magnoliopsida</taxon>
        <taxon>eudicotyledons</taxon>
        <taxon>Gunneridae</taxon>
        <taxon>Pentapetalae</taxon>
        <taxon>asterids</taxon>
        <taxon>campanulids</taxon>
        <taxon>Asterales</taxon>
        <taxon>Asteraceae</taxon>
        <taxon>Asteroideae</taxon>
        <taxon>Anthemideae</taxon>
        <taxon>Anthemidinae</taxon>
        <taxon>Tanacetum</taxon>
    </lineage>
</organism>
<dbReference type="Gene3D" id="3.80.10.10">
    <property type="entry name" value="Ribonuclease Inhibitor"/>
    <property type="match status" value="4"/>
</dbReference>
<dbReference type="FunFam" id="3.80.10.10:FF:000095">
    <property type="entry name" value="LRR receptor-like serine/threonine-protein kinase GSO1"/>
    <property type="match status" value="1"/>
</dbReference>
<dbReference type="InterPro" id="IPR046956">
    <property type="entry name" value="RLP23-like"/>
</dbReference>
<dbReference type="Pfam" id="PF13855">
    <property type="entry name" value="LRR_8"/>
    <property type="match status" value="1"/>
</dbReference>
<feature type="domain" description="Leucine-rich repeat-containing N-terminal plant-type" evidence="11">
    <location>
        <begin position="740"/>
        <end position="769"/>
    </location>
</feature>
<dbReference type="InterPro" id="IPR003591">
    <property type="entry name" value="Leu-rich_rpt_typical-subtyp"/>
</dbReference>
<keyword evidence="7" id="KW-0677">Repeat</keyword>
<dbReference type="InterPro" id="IPR032675">
    <property type="entry name" value="LRR_dom_sf"/>
</dbReference>
<protein>
    <recommendedName>
        <fullName evidence="11">Leucine-rich repeat-containing N-terminal plant-type domain-containing protein</fullName>
    </recommendedName>
</protein>
<evidence type="ECO:0000313" key="12">
    <source>
        <dbReference type="EMBL" id="GEU40940.1"/>
    </source>
</evidence>
<dbReference type="GO" id="GO:0005886">
    <property type="term" value="C:plasma membrane"/>
    <property type="evidence" value="ECO:0007669"/>
    <property type="project" value="UniProtKB-SubCell"/>
</dbReference>
<keyword evidence="9" id="KW-0472">Membrane</keyword>
<keyword evidence="6" id="KW-0732">Signal</keyword>
<evidence type="ECO:0000256" key="9">
    <source>
        <dbReference type="ARBA" id="ARBA00023136"/>
    </source>
</evidence>
<dbReference type="AlphaFoldDB" id="A0A6L2JW44"/>
<evidence type="ECO:0000256" key="6">
    <source>
        <dbReference type="ARBA" id="ARBA00022729"/>
    </source>
</evidence>
<dbReference type="SUPFAM" id="SSF52058">
    <property type="entry name" value="L domain-like"/>
    <property type="match status" value="2"/>
</dbReference>
<comment type="similarity">
    <text evidence="2">Belongs to the RLP family.</text>
</comment>
<dbReference type="FunFam" id="3.80.10.10:FF:000213">
    <property type="entry name" value="Tyrosine-sulfated glycopeptide receptor 1"/>
    <property type="match status" value="1"/>
</dbReference>
<reference evidence="12" key="1">
    <citation type="journal article" date="2019" name="Sci. Rep.">
        <title>Draft genome of Tanacetum cinerariifolium, the natural source of mosquito coil.</title>
        <authorList>
            <person name="Yamashiro T."/>
            <person name="Shiraishi A."/>
            <person name="Satake H."/>
            <person name="Nakayama K."/>
        </authorList>
    </citation>
    <scope>NUCLEOTIDE SEQUENCE</scope>
</reference>
<keyword evidence="3" id="KW-1003">Cell membrane</keyword>
<keyword evidence="4" id="KW-0433">Leucine-rich repeat</keyword>
<comment type="subcellular location">
    <subcellularLocation>
        <location evidence="1">Cell membrane</location>
        <topology evidence="1">Single-pass type I membrane protein</topology>
    </subcellularLocation>
</comment>
<keyword evidence="8" id="KW-1133">Transmembrane helix</keyword>
<evidence type="ECO:0000256" key="7">
    <source>
        <dbReference type="ARBA" id="ARBA00022737"/>
    </source>
</evidence>
<dbReference type="InterPro" id="IPR001611">
    <property type="entry name" value="Leu-rich_rpt"/>
</dbReference>
<name>A0A6L2JW44_TANCI</name>
<keyword evidence="5" id="KW-0812">Transmembrane</keyword>
<sequence>MYMLRDDMIYSGGFENYLAGDDLDSSLAELRHLKYLDMSGNDFRGSQIPEFIGSLDKLSYLNLSNTRFSGVIPYNIGNLSNLKFLDLTEESSNLIADDMVWVSGLLSLEHLNLDGVRLSGVRNIDMVFYMIPSLIELVVSECGLSNVDLRTRPNVSRTLPIIKNLDLGWNEFEGGFPSFLTNMSSLLSLDLSGNKLNASIPVMPNLLKLDISYNMFQNIEHVGIWRQCHLKELIVSYTHLEEEMISPSTNIYECSLYTMEMLHLHRNSLKGLIPQSIGKLTKLTSLNLASNRLTGPIPDALRNLRFLEELDLSVNQLSGPIPTFLGRLAPLQELLVFSNFLNRTIPTSIGKLSKLYFLDFAYNFFEGVVSESHFANLSMLKFLDATSNYKLIFNISRQWLPPFQLRMLKRMTIIPLLYLPHNKLTRPLTNLPFGEASVHYKGKLPDYLDNLQYLQKVMLSSNGLSGVLPRSLGRVPMLSWLNLNDNLFIGELPRELGNLGLLVLDLGDNYLFGNIPEWIGENLTMLMVVKGITLEYTRTLRFVINMDLSSNKLTGEIPVELSKLSALVGLNLSNNHLSGGIPENIGNMKALNSLDFSRNELIGMIPPSISALNFLSHLNLSNNNLSGRIPTGNQLETLSDQPSIYAAKSWRYSGCRSKKRQVLVVADDGVGNAVVVGFLCLVVVAEQRRRGLRCGVSPKLKSDHLVWIHGESAWYMASSHCNSGFMSLGAQNVTVGCSIALLKFKHSVFDEFGMLSSWVGNHCCNWKRVQSDDATGSVVSLYLRGAGREIAYYHADSISNKGYYFIGEDNYLVGRKVESQWL</sequence>
<dbReference type="Pfam" id="PF08263">
    <property type="entry name" value="LRRNT_2"/>
    <property type="match status" value="1"/>
</dbReference>
<dbReference type="GO" id="GO:0051707">
    <property type="term" value="P:response to other organism"/>
    <property type="evidence" value="ECO:0007669"/>
    <property type="project" value="UniProtKB-ARBA"/>
</dbReference>
<dbReference type="EMBL" id="BKCJ010001371">
    <property type="protein sequence ID" value="GEU40940.1"/>
    <property type="molecule type" value="Genomic_DNA"/>
</dbReference>
<dbReference type="PROSITE" id="PS51450">
    <property type="entry name" value="LRR"/>
    <property type="match status" value="1"/>
</dbReference>
<dbReference type="PANTHER" id="PTHR48063">
    <property type="entry name" value="LRR RECEPTOR-LIKE KINASE"/>
    <property type="match status" value="1"/>
</dbReference>
<dbReference type="GO" id="GO:0006952">
    <property type="term" value="P:defense response"/>
    <property type="evidence" value="ECO:0007669"/>
    <property type="project" value="UniProtKB-ARBA"/>
</dbReference>
<dbReference type="Pfam" id="PF00560">
    <property type="entry name" value="LRR_1"/>
    <property type="match status" value="6"/>
</dbReference>
<keyword evidence="10" id="KW-0325">Glycoprotein</keyword>
<evidence type="ECO:0000256" key="4">
    <source>
        <dbReference type="ARBA" id="ARBA00022614"/>
    </source>
</evidence>